<evidence type="ECO:0000313" key="4">
    <source>
        <dbReference type="Proteomes" id="UP001148299"/>
    </source>
</evidence>
<evidence type="ECO:0000256" key="1">
    <source>
        <dbReference type="SAM" id="MobiDB-lite"/>
    </source>
</evidence>
<feature type="compositionally biased region" description="Polar residues" evidence="1">
    <location>
        <begin position="105"/>
        <end position="115"/>
    </location>
</feature>
<dbReference type="EMBL" id="JAPZBR010000001">
    <property type="protein sequence ID" value="KAJ5366529.1"/>
    <property type="molecule type" value="Genomic_DNA"/>
</dbReference>
<sequence length="214" mass="23067">MSEFISRPWSSVLVAALALSTVHALPIKDSEANSIEARTPRLIPDTTNYVHNVLQGLGLGGLSPTATTTATATATATATPSATQQVEQSRPDDDSTEQDPPAQPSPGTIYSQSSYSEDRGPTPTTHITYQSSTSYTPTHGSNGAGYTETVKHHESHSPVNIQLMHGWNKDRKLTAEDLPVVFDAVYRELKHQVADINSSDEIGLDGFMSDLENF</sequence>
<feature type="chain" id="PRO_5040921211" evidence="2">
    <location>
        <begin position="25"/>
        <end position="214"/>
    </location>
</feature>
<keyword evidence="2" id="KW-0732">Signal</keyword>
<comment type="caution">
    <text evidence="3">The sequence shown here is derived from an EMBL/GenBank/DDBJ whole genome shotgun (WGS) entry which is preliminary data.</text>
</comment>
<proteinExistence type="predicted"/>
<reference evidence="3" key="2">
    <citation type="journal article" date="2023" name="IMA Fungus">
        <title>Comparative genomic study of the Penicillium genus elucidates a diverse pangenome and 15 lateral gene transfer events.</title>
        <authorList>
            <person name="Petersen C."/>
            <person name="Sorensen T."/>
            <person name="Nielsen M.R."/>
            <person name="Sondergaard T.E."/>
            <person name="Sorensen J.L."/>
            <person name="Fitzpatrick D.A."/>
            <person name="Frisvad J.C."/>
            <person name="Nielsen K.L."/>
        </authorList>
    </citation>
    <scope>NUCLEOTIDE SEQUENCE</scope>
    <source>
        <strain evidence="3">IBT 35675</strain>
    </source>
</reference>
<feature type="compositionally biased region" description="Low complexity" evidence="1">
    <location>
        <begin position="70"/>
        <end position="83"/>
    </location>
</feature>
<organism evidence="3 4">
    <name type="scientific">Penicillium brevicompactum</name>
    <dbReference type="NCBI Taxonomy" id="5074"/>
    <lineage>
        <taxon>Eukaryota</taxon>
        <taxon>Fungi</taxon>
        <taxon>Dikarya</taxon>
        <taxon>Ascomycota</taxon>
        <taxon>Pezizomycotina</taxon>
        <taxon>Eurotiomycetes</taxon>
        <taxon>Eurotiomycetidae</taxon>
        <taxon>Eurotiales</taxon>
        <taxon>Aspergillaceae</taxon>
        <taxon>Penicillium</taxon>
    </lineage>
</organism>
<evidence type="ECO:0000256" key="2">
    <source>
        <dbReference type="SAM" id="SignalP"/>
    </source>
</evidence>
<gene>
    <name evidence="3" type="ORF">N7541_000470</name>
</gene>
<feature type="signal peptide" evidence="2">
    <location>
        <begin position="1"/>
        <end position="24"/>
    </location>
</feature>
<feature type="region of interest" description="Disordered" evidence="1">
    <location>
        <begin position="70"/>
        <end position="146"/>
    </location>
</feature>
<dbReference type="AlphaFoldDB" id="A0A9W9RWV7"/>
<protein>
    <submittedName>
        <fullName evidence="3">Uncharacterized protein</fullName>
    </submittedName>
</protein>
<feature type="compositionally biased region" description="Polar residues" evidence="1">
    <location>
        <begin position="122"/>
        <end position="141"/>
    </location>
</feature>
<keyword evidence="4" id="KW-1185">Reference proteome</keyword>
<dbReference type="Proteomes" id="UP001148299">
    <property type="component" value="Unassembled WGS sequence"/>
</dbReference>
<name>A0A9W9RWV7_PENBR</name>
<reference evidence="3" key="1">
    <citation type="submission" date="2022-12" db="EMBL/GenBank/DDBJ databases">
        <authorList>
            <person name="Petersen C."/>
        </authorList>
    </citation>
    <scope>NUCLEOTIDE SEQUENCE</scope>
    <source>
        <strain evidence="3">IBT 35675</strain>
    </source>
</reference>
<accession>A0A9W9RWV7</accession>
<evidence type="ECO:0000313" key="3">
    <source>
        <dbReference type="EMBL" id="KAJ5366529.1"/>
    </source>
</evidence>